<keyword evidence="8" id="KW-1185">Reference proteome</keyword>
<feature type="compositionally biased region" description="Low complexity" evidence="6">
    <location>
        <begin position="7"/>
        <end position="17"/>
    </location>
</feature>
<evidence type="ECO:0000256" key="1">
    <source>
        <dbReference type="ARBA" id="ARBA00002190"/>
    </source>
</evidence>
<proteinExistence type="inferred from homology"/>
<gene>
    <name evidence="7" type="ORF">FEQ00_05983</name>
</gene>
<dbReference type="Proteomes" id="UP001248067">
    <property type="component" value="Unassembled WGS sequence"/>
</dbReference>
<evidence type="ECO:0000256" key="5">
    <source>
        <dbReference type="ARBA" id="ARBA00023172"/>
    </source>
</evidence>
<reference evidence="7 8" key="1">
    <citation type="submission" date="2019-06" db="EMBL/GenBank/DDBJ databases">
        <title>Evolution of Burkholderia multivorans in the lungs of Cystic Fibrosis patients.</title>
        <authorList>
            <person name="Moreira L.M."/>
        </authorList>
    </citation>
    <scope>NUCLEOTIDE SEQUENCE [LARGE SCALE GENOMIC DNA]</scope>
    <source>
        <strain evidence="7 8">VC13239</strain>
    </source>
</reference>
<dbReference type="EMBL" id="VJSY01000063">
    <property type="protein sequence ID" value="MDR8757529.1"/>
    <property type="molecule type" value="Genomic_DNA"/>
</dbReference>
<evidence type="ECO:0000313" key="8">
    <source>
        <dbReference type="Proteomes" id="UP001248067"/>
    </source>
</evidence>
<protein>
    <recommendedName>
        <fullName evidence="9">Transposase</fullName>
    </recommendedName>
</protein>
<comment type="similarity">
    <text evidence="2">Belongs to the transposase mutator family.</text>
</comment>
<evidence type="ECO:0000256" key="6">
    <source>
        <dbReference type="SAM" id="MobiDB-lite"/>
    </source>
</evidence>
<comment type="caution">
    <text evidence="7">The sequence shown here is derived from an EMBL/GenBank/DDBJ whole genome shotgun (WGS) entry which is preliminary data.</text>
</comment>
<organism evidence="7 8">
    <name type="scientific">Burkholderia pseudomultivorans</name>
    <dbReference type="NCBI Taxonomy" id="1207504"/>
    <lineage>
        <taxon>Bacteria</taxon>
        <taxon>Pseudomonadati</taxon>
        <taxon>Pseudomonadota</taxon>
        <taxon>Betaproteobacteria</taxon>
        <taxon>Burkholderiales</taxon>
        <taxon>Burkholderiaceae</taxon>
        <taxon>Burkholderia</taxon>
        <taxon>Burkholderia cepacia complex</taxon>
    </lineage>
</organism>
<feature type="region of interest" description="Disordered" evidence="6">
    <location>
        <begin position="1"/>
        <end position="23"/>
    </location>
</feature>
<evidence type="ECO:0000256" key="3">
    <source>
        <dbReference type="ARBA" id="ARBA00022578"/>
    </source>
</evidence>
<sequence length="99" mass="10759">MAKHTQETSTSQTAETQIEGVPGLDDLIQQGARRIIQQAIEAELAAMLEQYSNVKTMDGRRAVVRNGYLPEREIVTAVGPVPVKVPKVPTVNACWLSSA</sequence>
<comment type="function">
    <text evidence="1">Required for the transposition of the insertion element.</text>
</comment>
<keyword evidence="5" id="KW-0233">DNA recombination</keyword>
<name>A0ABU2ECX1_9BURK</name>
<keyword evidence="3" id="KW-0815">Transposition</keyword>
<evidence type="ECO:0000256" key="4">
    <source>
        <dbReference type="ARBA" id="ARBA00023125"/>
    </source>
</evidence>
<dbReference type="Pfam" id="PF00872">
    <property type="entry name" value="Transposase_mut"/>
    <property type="match status" value="1"/>
</dbReference>
<evidence type="ECO:0008006" key="9">
    <source>
        <dbReference type="Google" id="ProtNLM"/>
    </source>
</evidence>
<evidence type="ECO:0000256" key="2">
    <source>
        <dbReference type="ARBA" id="ARBA00010961"/>
    </source>
</evidence>
<keyword evidence="4" id="KW-0238">DNA-binding</keyword>
<accession>A0ABU2ECX1</accession>
<evidence type="ECO:0000313" key="7">
    <source>
        <dbReference type="EMBL" id="MDR8757529.1"/>
    </source>
</evidence>
<dbReference type="InterPro" id="IPR001207">
    <property type="entry name" value="Transposase_mutator"/>
</dbReference>